<feature type="transmembrane region" description="Helical" evidence="1">
    <location>
        <begin position="90"/>
        <end position="112"/>
    </location>
</feature>
<feature type="transmembrane region" description="Helical" evidence="1">
    <location>
        <begin position="12"/>
        <end position="33"/>
    </location>
</feature>
<dbReference type="PANTHER" id="PTHR23028:SF131">
    <property type="entry name" value="BLR2367 PROTEIN"/>
    <property type="match status" value="1"/>
</dbReference>
<feature type="domain" description="Acyltransferase 3" evidence="2">
    <location>
        <begin position="9"/>
        <end position="321"/>
    </location>
</feature>
<dbReference type="InterPro" id="IPR050879">
    <property type="entry name" value="Acyltransferase_3"/>
</dbReference>
<dbReference type="GO" id="GO:0016787">
    <property type="term" value="F:hydrolase activity"/>
    <property type="evidence" value="ECO:0007669"/>
    <property type="project" value="UniProtKB-KW"/>
</dbReference>
<feature type="transmembrane region" description="Helical" evidence="1">
    <location>
        <begin position="45"/>
        <end position="69"/>
    </location>
</feature>
<dbReference type="STRING" id="1123272.SAMN02745824_0650"/>
<keyword evidence="4" id="KW-1185">Reference proteome</keyword>
<keyword evidence="1" id="KW-1133">Transmembrane helix</keyword>
<feature type="transmembrane region" description="Helical" evidence="1">
    <location>
        <begin position="306"/>
        <end position="326"/>
    </location>
</feature>
<keyword evidence="1" id="KW-0812">Transmembrane</keyword>
<evidence type="ECO:0000256" key="1">
    <source>
        <dbReference type="SAM" id="Phobius"/>
    </source>
</evidence>
<feature type="transmembrane region" description="Helical" evidence="1">
    <location>
        <begin position="279"/>
        <end position="300"/>
    </location>
</feature>
<keyword evidence="3" id="KW-0012">Acyltransferase</keyword>
<feature type="transmembrane region" description="Helical" evidence="1">
    <location>
        <begin position="132"/>
        <end position="155"/>
    </location>
</feature>
<dbReference type="EMBL" id="FSQW01000001">
    <property type="protein sequence ID" value="SIN60368.1"/>
    <property type="molecule type" value="Genomic_DNA"/>
</dbReference>
<accession>A0A1N6CP64</accession>
<name>A0A1N6CP64_9SPHN</name>
<dbReference type="GO" id="GO:0016747">
    <property type="term" value="F:acyltransferase activity, transferring groups other than amino-acyl groups"/>
    <property type="evidence" value="ECO:0007669"/>
    <property type="project" value="InterPro"/>
</dbReference>
<evidence type="ECO:0000313" key="4">
    <source>
        <dbReference type="Proteomes" id="UP000185192"/>
    </source>
</evidence>
<keyword evidence="3" id="KW-0378">Hydrolase</keyword>
<dbReference type="Proteomes" id="UP000185192">
    <property type="component" value="Unassembled WGS sequence"/>
</dbReference>
<dbReference type="GO" id="GO:0016020">
    <property type="term" value="C:membrane"/>
    <property type="evidence" value="ECO:0007669"/>
    <property type="project" value="TreeGrafter"/>
</dbReference>
<protein>
    <submittedName>
        <fullName evidence="3">Peptidoglycan/LPS O-acetylase OafA/YrhL, contains acyltransferase and SGNH-hydrolase domains</fullName>
    </submittedName>
</protein>
<evidence type="ECO:0000259" key="2">
    <source>
        <dbReference type="Pfam" id="PF01757"/>
    </source>
</evidence>
<proteinExistence type="predicted"/>
<sequence length="343" mass="38106">MAVQGSKIQSIQFLRFVAATLVVLFHAHLAISTSLSPESAIDADLYLFGFGAVGVHIFFVISGYIMVLTNSRPDRPFSARQFYKKRLIRIYPIYWLIAALYLVINTVMGSPYEFTAYELLSSLLLLPDNAPLIIGPAWTLAYEMYFYLIFGIAMIFGLLRGLILLSLFFTISMALGLFVRPENAFTGLMTNSLLAEFLIGAWIAWVTLRVKFPGWLGYLSVAGSVILYAGGIVIGYESLPSALIWGVPSAMLVFGAVVLERHVQPAFVTQLSPLGDSSYTLYLAHILLITILIALAQVVQLTMLPILLMTAVFTVICVLFSHWFHLQVEAPMTARLTTWSKRV</sequence>
<dbReference type="GO" id="GO:0000271">
    <property type="term" value="P:polysaccharide biosynthetic process"/>
    <property type="evidence" value="ECO:0007669"/>
    <property type="project" value="TreeGrafter"/>
</dbReference>
<feature type="transmembrane region" description="Helical" evidence="1">
    <location>
        <begin position="242"/>
        <end position="259"/>
    </location>
</feature>
<gene>
    <name evidence="3" type="ORF">SAMN02745824_0650</name>
</gene>
<feature type="transmembrane region" description="Helical" evidence="1">
    <location>
        <begin position="185"/>
        <end position="208"/>
    </location>
</feature>
<dbReference type="InterPro" id="IPR002656">
    <property type="entry name" value="Acyl_transf_3_dom"/>
</dbReference>
<dbReference type="AlphaFoldDB" id="A0A1N6CP64"/>
<feature type="transmembrane region" description="Helical" evidence="1">
    <location>
        <begin position="215"/>
        <end position="236"/>
    </location>
</feature>
<dbReference type="PANTHER" id="PTHR23028">
    <property type="entry name" value="ACETYLTRANSFERASE"/>
    <property type="match status" value="1"/>
</dbReference>
<evidence type="ECO:0000313" key="3">
    <source>
        <dbReference type="EMBL" id="SIN60368.1"/>
    </source>
</evidence>
<dbReference type="Pfam" id="PF01757">
    <property type="entry name" value="Acyl_transf_3"/>
    <property type="match status" value="1"/>
</dbReference>
<reference evidence="4" key="1">
    <citation type="submission" date="2016-11" db="EMBL/GenBank/DDBJ databases">
        <authorList>
            <person name="Varghese N."/>
            <person name="Submissions S."/>
        </authorList>
    </citation>
    <scope>NUCLEOTIDE SEQUENCE [LARGE SCALE GENOMIC DNA]</scope>
    <source>
        <strain evidence="4">DSM 22363</strain>
    </source>
</reference>
<keyword evidence="1" id="KW-0472">Membrane</keyword>
<organism evidence="3 4">
    <name type="scientific">Parasphingorhabdus marina DSM 22363</name>
    <dbReference type="NCBI Taxonomy" id="1123272"/>
    <lineage>
        <taxon>Bacteria</taxon>
        <taxon>Pseudomonadati</taxon>
        <taxon>Pseudomonadota</taxon>
        <taxon>Alphaproteobacteria</taxon>
        <taxon>Sphingomonadales</taxon>
        <taxon>Sphingomonadaceae</taxon>
        <taxon>Parasphingorhabdus</taxon>
    </lineage>
</organism>
<feature type="transmembrane region" description="Helical" evidence="1">
    <location>
        <begin position="162"/>
        <end position="179"/>
    </location>
</feature>
<keyword evidence="3" id="KW-0808">Transferase</keyword>